<evidence type="ECO:0000259" key="2">
    <source>
        <dbReference type="PROSITE" id="PS50097"/>
    </source>
</evidence>
<keyword evidence="4" id="KW-1185">Reference proteome</keyword>
<dbReference type="Gene3D" id="3.30.710.10">
    <property type="entry name" value="Potassium Channel Kv1.1, Chain A"/>
    <property type="match status" value="1"/>
</dbReference>
<name>A0A4Y7T570_COPMI</name>
<feature type="region of interest" description="Disordered" evidence="1">
    <location>
        <begin position="266"/>
        <end position="290"/>
    </location>
</feature>
<sequence>MNLSSTSPPPTIASSSALTAIPGWDGLIKSDFWFRDGNIVLLAGNAAFKVHRGQLERQSEVFRDLFSIPQPPDQEMIEGCAWIELHDRPADVFHFLSAIYDGLYFRPPGRSSDFAILSAVLRLSTKYLVESLRTRCLARLELDWPTTLSGWDARENAALDAASGRYLPREVCAHPILLMELALELSIPHLLPSAFYDLSRYGPSKIMAGTTLNALALDVAASSDPAEASKGRSVVLSKEMLVRTFKGREASQRCVSDFVARELENRSPSTDCSNCPRHSTSNPHTDDAQSHASRPNVCLESFYFIMLNILRSVGGIACGRDADPLFTLVQATEMLTRTDFSDGQRQMGLRICSSCKADFKKSVAKAREDVWRGLPAWFGLDGEVGGWGEATCGVPLAHTAPSPP</sequence>
<gene>
    <name evidence="3" type="ORF">FA13DRAFT_1665638</name>
</gene>
<organism evidence="3 4">
    <name type="scientific">Coprinellus micaceus</name>
    <name type="common">Glistening ink-cap mushroom</name>
    <name type="synonym">Coprinus micaceus</name>
    <dbReference type="NCBI Taxonomy" id="71717"/>
    <lineage>
        <taxon>Eukaryota</taxon>
        <taxon>Fungi</taxon>
        <taxon>Dikarya</taxon>
        <taxon>Basidiomycota</taxon>
        <taxon>Agaricomycotina</taxon>
        <taxon>Agaricomycetes</taxon>
        <taxon>Agaricomycetidae</taxon>
        <taxon>Agaricales</taxon>
        <taxon>Agaricineae</taxon>
        <taxon>Psathyrellaceae</taxon>
        <taxon>Coprinellus</taxon>
    </lineage>
</organism>
<dbReference type="EMBL" id="QPFP01000028">
    <property type="protein sequence ID" value="TEB29171.1"/>
    <property type="molecule type" value="Genomic_DNA"/>
</dbReference>
<evidence type="ECO:0000313" key="3">
    <source>
        <dbReference type="EMBL" id="TEB29171.1"/>
    </source>
</evidence>
<proteinExistence type="predicted"/>
<dbReference type="OrthoDB" id="3220652at2759"/>
<protein>
    <recommendedName>
        <fullName evidence="2">BTB domain-containing protein</fullName>
    </recommendedName>
</protein>
<feature type="domain" description="BTB" evidence="2">
    <location>
        <begin position="37"/>
        <end position="108"/>
    </location>
</feature>
<dbReference type="SUPFAM" id="SSF54695">
    <property type="entry name" value="POZ domain"/>
    <property type="match status" value="1"/>
</dbReference>
<dbReference type="InterPro" id="IPR000210">
    <property type="entry name" value="BTB/POZ_dom"/>
</dbReference>
<dbReference type="Proteomes" id="UP000298030">
    <property type="component" value="Unassembled WGS sequence"/>
</dbReference>
<dbReference type="InterPro" id="IPR011333">
    <property type="entry name" value="SKP1/BTB/POZ_sf"/>
</dbReference>
<comment type="caution">
    <text evidence="3">The sequence shown here is derived from an EMBL/GenBank/DDBJ whole genome shotgun (WGS) entry which is preliminary data.</text>
</comment>
<feature type="compositionally biased region" description="Polar residues" evidence="1">
    <location>
        <begin position="266"/>
        <end position="283"/>
    </location>
</feature>
<dbReference type="STRING" id="71717.A0A4Y7T570"/>
<dbReference type="AlphaFoldDB" id="A0A4Y7T570"/>
<reference evidence="3 4" key="1">
    <citation type="journal article" date="2019" name="Nat. Ecol. Evol.">
        <title>Megaphylogeny resolves global patterns of mushroom evolution.</title>
        <authorList>
            <person name="Varga T."/>
            <person name="Krizsan K."/>
            <person name="Foldi C."/>
            <person name="Dima B."/>
            <person name="Sanchez-Garcia M."/>
            <person name="Sanchez-Ramirez S."/>
            <person name="Szollosi G.J."/>
            <person name="Szarkandi J.G."/>
            <person name="Papp V."/>
            <person name="Albert L."/>
            <person name="Andreopoulos W."/>
            <person name="Angelini C."/>
            <person name="Antonin V."/>
            <person name="Barry K.W."/>
            <person name="Bougher N.L."/>
            <person name="Buchanan P."/>
            <person name="Buyck B."/>
            <person name="Bense V."/>
            <person name="Catcheside P."/>
            <person name="Chovatia M."/>
            <person name="Cooper J."/>
            <person name="Damon W."/>
            <person name="Desjardin D."/>
            <person name="Finy P."/>
            <person name="Geml J."/>
            <person name="Haridas S."/>
            <person name="Hughes K."/>
            <person name="Justo A."/>
            <person name="Karasinski D."/>
            <person name="Kautmanova I."/>
            <person name="Kiss B."/>
            <person name="Kocsube S."/>
            <person name="Kotiranta H."/>
            <person name="LaButti K.M."/>
            <person name="Lechner B.E."/>
            <person name="Liimatainen K."/>
            <person name="Lipzen A."/>
            <person name="Lukacs Z."/>
            <person name="Mihaltcheva S."/>
            <person name="Morgado L.N."/>
            <person name="Niskanen T."/>
            <person name="Noordeloos M.E."/>
            <person name="Ohm R.A."/>
            <person name="Ortiz-Santana B."/>
            <person name="Ovrebo C."/>
            <person name="Racz N."/>
            <person name="Riley R."/>
            <person name="Savchenko A."/>
            <person name="Shiryaev A."/>
            <person name="Soop K."/>
            <person name="Spirin V."/>
            <person name="Szebenyi C."/>
            <person name="Tomsovsky M."/>
            <person name="Tulloss R.E."/>
            <person name="Uehling J."/>
            <person name="Grigoriev I.V."/>
            <person name="Vagvolgyi C."/>
            <person name="Papp T."/>
            <person name="Martin F.M."/>
            <person name="Miettinen O."/>
            <person name="Hibbett D.S."/>
            <person name="Nagy L.G."/>
        </authorList>
    </citation>
    <scope>NUCLEOTIDE SEQUENCE [LARGE SCALE GENOMIC DNA]</scope>
    <source>
        <strain evidence="3 4">FP101781</strain>
    </source>
</reference>
<dbReference type="PROSITE" id="PS50097">
    <property type="entry name" value="BTB"/>
    <property type="match status" value="1"/>
</dbReference>
<accession>A0A4Y7T570</accession>
<evidence type="ECO:0000313" key="4">
    <source>
        <dbReference type="Proteomes" id="UP000298030"/>
    </source>
</evidence>
<evidence type="ECO:0000256" key="1">
    <source>
        <dbReference type="SAM" id="MobiDB-lite"/>
    </source>
</evidence>